<dbReference type="Proteomes" id="UP001501842">
    <property type="component" value="Unassembled WGS sequence"/>
</dbReference>
<name>A0ABP6GW40_9ACTN</name>
<evidence type="ECO:0000313" key="6">
    <source>
        <dbReference type="Proteomes" id="UP001501842"/>
    </source>
</evidence>
<evidence type="ECO:0000259" key="4">
    <source>
        <dbReference type="Pfam" id="PF11887"/>
    </source>
</evidence>
<sequence>MRRTCAGLLALTVMTSAGGCSALGGSGSYELTVFFAKTPSLYEKSRVKIMGANVGTIEKIDVDRAEERVKVRLRVDGDVPVAANARAAILSSNTIGERNIILYPAWKPGVERMKPGTVIPEERTDLPVEIDDALEAFTNLAESIDPENLRSTFKSGADLVRDNGEDINHGLQTVGDLTSDLAAQDQRLISMLTSLNDLAGSLNRRDEKLKALFKAFNDAGGLLADEREQLRGFLSGLEAVIRQGDLVVEVYHEKLPSTVADLSEVVMTMKANSEALAEAIASLADFSGAVVKAWDPKRHMVTVRLPPGGIARAWLQPIFTAMGWGQVPCLDQPLGDCNDPTITKKNKDSKKKKKAGAS</sequence>
<protein>
    <recommendedName>
        <fullName evidence="7">MCE family protein</fullName>
    </recommendedName>
</protein>
<dbReference type="EMBL" id="BAAATZ010000020">
    <property type="protein sequence ID" value="GAA2731663.1"/>
    <property type="molecule type" value="Genomic_DNA"/>
</dbReference>
<dbReference type="PROSITE" id="PS51257">
    <property type="entry name" value="PROKAR_LIPOPROTEIN"/>
    <property type="match status" value="1"/>
</dbReference>
<feature type="compositionally biased region" description="Basic residues" evidence="1">
    <location>
        <begin position="347"/>
        <end position="358"/>
    </location>
</feature>
<evidence type="ECO:0000256" key="2">
    <source>
        <dbReference type="SAM" id="SignalP"/>
    </source>
</evidence>
<evidence type="ECO:0000313" key="5">
    <source>
        <dbReference type="EMBL" id="GAA2731663.1"/>
    </source>
</evidence>
<comment type="caution">
    <text evidence="5">The sequence shown here is derived from an EMBL/GenBank/DDBJ whole genome shotgun (WGS) entry which is preliminary data.</text>
</comment>
<keyword evidence="6" id="KW-1185">Reference proteome</keyword>
<dbReference type="InterPro" id="IPR052336">
    <property type="entry name" value="MlaD_Phospholipid_Transporter"/>
</dbReference>
<dbReference type="InterPro" id="IPR003399">
    <property type="entry name" value="Mce/MlaD"/>
</dbReference>
<organism evidence="5 6">
    <name type="scientific">Actinocorallia aurantiaca</name>
    <dbReference type="NCBI Taxonomy" id="46204"/>
    <lineage>
        <taxon>Bacteria</taxon>
        <taxon>Bacillati</taxon>
        <taxon>Actinomycetota</taxon>
        <taxon>Actinomycetes</taxon>
        <taxon>Streptosporangiales</taxon>
        <taxon>Thermomonosporaceae</taxon>
        <taxon>Actinocorallia</taxon>
    </lineage>
</organism>
<dbReference type="NCBIfam" id="TIGR00996">
    <property type="entry name" value="Mtu_fam_mce"/>
    <property type="match status" value="1"/>
</dbReference>
<evidence type="ECO:0008006" key="7">
    <source>
        <dbReference type="Google" id="ProtNLM"/>
    </source>
</evidence>
<dbReference type="Pfam" id="PF11887">
    <property type="entry name" value="Mce4_CUP1"/>
    <property type="match status" value="1"/>
</dbReference>
<feature type="region of interest" description="Disordered" evidence="1">
    <location>
        <begin position="339"/>
        <end position="358"/>
    </location>
</feature>
<dbReference type="PANTHER" id="PTHR33371:SF4">
    <property type="entry name" value="INTERMEMBRANE PHOSPHOLIPID TRANSPORT SYSTEM BINDING PROTEIN MLAD"/>
    <property type="match status" value="1"/>
</dbReference>
<keyword evidence="2" id="KW-0732">Signal</keyword>
<dbReference type="InterPro" id="IPR024516">
    <property type="entry name" value="Mce_C"/>
</dbReference>
<reference evidence="6" key="1">
    <citation type="journal article" date="2019" name="Int. J. Syst. Evol. Microbiol.">
        <title>The Global Catalogue of Microorganisms (GCM) 10K type strain sequencing project: providing services to taxonomists for standard genome sequencing and annotation.</title>
        <authorList>
            <consortium name="The Broad Institute Genomics Platform"/>
            <consortium name="The Broad Institute Genome Sequencing Center for Infectious Disease"/>
            <person name="Wu L."/>
            <person name="Ma J."/>
        </authorList>
    </citation>
    <scope>NUCLEOTIDE SEQUENCE [LARGE SCALE GENOMIC DNA]</scope>
    <source>
        <strain evidence="6">JCM 8201</strain>
    </source>
</reference>
<accession>A0ABP6GW40</accession>
<dbReference type="PANTHER" id="PTHR33371">
    <property type="entry name" value="INTERMEMBRANE PHOSPHOLIPID TRANSPORT SYSTEM BINDING PROTEIN MLAD-RELATED"/>
    <property type="match status" value="1"/>
</dbReference>
<dbReference type="RefSeq" id="WP_344452916.1">
    <property type="nucleotide sequence ID" value="NZ_BAAATZ010000020.1"/>
</dbReference>
<evidence type="ECO:0000259" key="3">
    <source>
        <dbReference type="Pfam" id="PF02470"/>
    </source>
</evidence>
<feature type="signal peptide" evidence="2">
    <location>
        <begin position="1"/>
        <end position="22"/>
    </location>
</feature>
<evidence type="ECO:0000256" key="1">
    <source>
        <dbReference type="SAM" id="MobiDB-lite"/>
    </source>
</evidence>
<proteinExistence type="predicted"/>
<feature type="chain" id="PRO_5046966349" description="MCE family protein" evidence="2">
    <location>
        <begin position="23"/>
        <end position="358"/>
    </location>
</feature>
<dbReference type="InterPro" id="IPR005693">
    <property type="entry name" value="Mce"/>
</dbReference>
<feature type="domain" description="Mammalian cell entry C-terminal" evidence="4">
    <location>
        <begin position="111"/>
        <end position="292"/>
    </location>
</feature>
<feature type="domain" description="Mce/MlaD" evidence="3">
    <location>
        <begin position="28"/>
        <end position="103"/>
    </location>
</feature>
<gene>
    <name evidence="5" type="ORF">GCM10010439_47660</name>
</gene>
<dbReference type="Pfam" id="PF02470">
    <property type="entry name" value="MlaD"/>
    <property type="match status" value="1"/>
</dbReference>